<dbReference type="SUPFAM" id="SSF88659">
    <property type="entry name" value="Sigma3 and sigma4 domains of RNA polymerase sigma factors"/>
    <property type="match status" value="1"/>
</dbReference>
<evidence type="ECO:0000256" key="4">
    <source>
        <dbReference type="ARBA" id="ARBA00023163"/>
    </source>
</evidence>
<dbReference type="InterPro" id="IPR013249">
    <property type="entry name" value="RNA_pol_sigma70_r4_t2"/>
</dbReference>
<evidence type="ECO:0000256" key="3">
    <source>
        <dbReference type="ARBA" id="ARBA00023082"/>
    </source>
</evidence>
<protein>
    <submittedName>
        <fullName evidence="8">RNA polymerase sigma-70 factor (ECF subfamily)</fullName>
    </submittedName>
</protein>
<dbReference type="Gene3D" id="1.10.1740.10">
    <property type="match status" value="1"/>
</dbReference>
<dbReference type="InterPro" id="IPR039425">
    <property type="entry name" value="RNA_pol_sigma-70-like"/>
</dbReference>
<evidence type="ECO:0000256" key="1">
    <source>
        <dbReference type="ARBA" id="ARBA00010641"/>
    </source>
</evidence>
<dbReference type="InterPro" id="IPR013324">
    <property type="entry name" value="RNA_pol_sigma_r3/r4-like"/>
</dbReference>
<evidence type="ECO:0000259" key="6">
    <source>
        <dbReference type="Pfam" id="PF04542"/>
    </source>
</evidence>
<dbReference type="GO" id="GO:0003677">
    <property type="term" value="F:DNA binding"/>
    <property type="evidence" value="ECO:0007669"/>
    <property type="project" value="InterPro"/>
</dbReference>
<comment type="caution">
    <text evidence="8">The sequence shown here is derived from an EMBL/GenBank/DDBJ whole genome shotgun (WGS) entry which is preliminary data.</text>
</comment>
<dbReference type="GO" id="GO:0006352">
    <property type="term" value="P:DNA-templated transcription initiation"/>
    <property type="evidence" value="ECO:0007669"/>
    <property type="project" value="InterPro"/>
</dbReference>
<dbReference type="CDD" id="cd06171">
    <property type="entry name" value="Sigma70_r4"/>
    <property type="match status" value="1"/>
</dbReference>
<feature type="compositionally biased region" description="Basic and acidic residues" evidence="5">
    <location>
        <begin position="206"/>
        <end position="216"/>
    </location>
</feature>
<reference evidence="8 9" key="1">
    <citation type="submission" date="2018-03" db="EMBL/GenBank/DDBJ databases">
        <title>Comparative analysis of microorganisms from saline springs in Andes Mountain Range, Colombia.</title>
        <authorList>
            <person name="Rubin E."/>
        </authorList>
    </citation>
    <scope>NUCLEOTIDE SEQUENCE [LARGE SCALE GENOMIC DNA]</scope>
    <source>
        <strain evidence="8 9">CG 35</strain>
    </source>
</reference>
<evidence type="ECO:0000256" key="2">
    <source>
        <dbReference type="ARBA" id="ARBA00023015"/>
    </source>
</evidence>
<gene>
    <name evidence="8" type="ORF">BCL67_104166</name>
</gene>
<comment type="similarity">
    <text evidence="1">Belongs to the sigma-70 factor family. ECF subfamily.</text>
</comment>
<sequence>MALIMAVHPAADRSFNEETTFNVAESYAAHGAALFAYALNALDDRAEAQDCVHEAFIRAWRNRTRSSSSRGSARTWLFAIERNLVVDALRARARRPVPSDSEKIQQVSTPVTEDLVIVERVTLYESLASLTPEHREVIAAVQLDGLGYGELSDRTGVPVATLRTRMYYGLRALRTALRDPAQDAEDAGAPAGVRRRSTASGSDAETPARLEARRRF</sequence>
<evidence type="ECO:0000256" key="5">
    <source>
        <dbReference type="SAM" id="MobiDB-lite"/>
    </source>
</evidence>
<dbReference type="Gene3D" id="1.10.10.10">
    <property type="entry name" value="Winged helix-like DNA-binding domain superfamily/Winged helix DNA-binding domain"/>
    <property type="match status" value="1"/>
</dbReference>
<dbReference type="InterPro" id="IPR014284">
    <property type="entry name" value="RNA_pol_sigma-70_dom"/>
</dbReference>
<dbReference type="Pfam" id="PF08281">
    <property type="entry name" value="Sigma70_r4_2"/>
    <property type="match status" value="1"/>
</dbReference>
<dbReference type="InterPro" id="IPR013325">
    <property type="entry name" value="RNA_pol_sigma_r2"/>
</dbReference>
<feature type="domain" description="RNA polymerase sigma-70 region 2" evidence="6">
    <location>
        <begin position="27"/>
        <end position="95"/>
    </location>
</feature>
<dbReference type="Pfam" id="PF04542">
    <property type="entry name" value="Sigma70_r2"/>
    <property type="match status" value="1"/>
</dbReference>
<keyword evidence="4" id="KW-0804">Transcription</keyword>
<dbReference type="AlphaFoldDB" id="A0A2T0YRF7"/>
<dbReference type="GO" id="GO:0016987">
    <property type="term" value="F:sigma factor activity"/>
    <property type="evidence" value="ECO:0007669"/>
    <property type="project" value="UniProtKB-KW"/>
</dbReference>
<organism evidence="8 9">
    <name type="scientific">Nesterenkonia sandarakina</name>
    <dbReference type="NCBI Taxonomy" id="272918"/>
    <lineage>
        <taxon>Bacteria</taxon>
        <taxon>Bacillati</taxon>
        <taxon>Actinomycetota</taxon>
        <taxon>Actinomycetes</taxon>
        <taxon>Micrococcales</taxon>
        <taxon>Micrococcaceae</taxon>
        <taxon>Nesterenkonia</taxon>
    </lineage>
</organism>
<dbReference type="InterPro" id="IPR036388">
    <property type="entry name" value="WH-like_DNA-bd_sf"/>
</dbReference>
<evidence type="ECO:0000259" key="7">
    <source>
        <dbReference type="Pfam" id="PF08281"/>
    </source>
</evidence>
<keyword evidence="3" id="KW-0731">Sigma factor</keyword>
<feature type="region of interest" description="Disordered" evidence="5">
    <location>
        <begin position="179"/>
        <end position="216"/>
    </location>
</feature>
<accession>A0A2T0YRF7</accession>
<dbReference type="NCBIfam" id="TIGR02937">
    <property type="entry name" value="sigma70-ECF"/>
    <property type="match status" value="1"/>
</dbReference>
<dbReference type="OrthoDB" id="9811152at2"/>
<proteinExistence type="inferred from homology"/>
<dbReference type="InterPro" id="IPR007627">
    <property type="entry name" value="RNA_pol_sigma70_r2"/>
</dbReference>
<evidence type="ECO:0000313" key="8">
    <source>
        <dbReference type="EMBL" id="PRZ17813.1"/>
    </source>
</evidence>
<dbReference type="PANTHER" id="PTHR43133">
    <property type="entry name" value="RNA POLYMERASE ECF-TYPE SIGMA FACTO"/>
    <property type="match status" value="1"/>
</dbReference>
<evidence type="ECO:0000313" key="9">
    <source>
        <dbReference type="Proteomes" id="UP000238217"/>
    </source>
</evidence>
<dbReference type="SUPFAM" id="SSF88946">
    <property type="entry name" value="Sigma2 domain of RNA polymerase sigma factors"/>
    <property type="match status" value="1"/>
</dbReference>
<dbReference type="EMBL" id="PVTY01000004">
    <property type="protein sequence ID" value="PRZ17813.1"/>
    <property type="molecule type" value="Genomic_DNA"/>
</dbReference>
<keyword evidence="2" id="KW-0805">Transcription regulation</keyword>
<feature type="domain" description="RNA polymerase sigma factor 70 region 4 type 2" evidence="7">
    <location>
        <begin position="122"/>
        <end position="173"/>
    </location>
</feature>
<dbReference type="PANTHER" id="PTHR43133:SF62">
    <property type="entry name" value="RNA POLYMERASE SIGMA FACTOR SIGZ"/>
    <property type="match status" value="1"/>
</dbReference>
<keyword evidence="9" id="KW-1185">Reference proteome</keyword>
<dbReference type="Proteomes" id="UP000238217">
    <property type="component" value="Unassembled WGS sequence"/>
</dbReference>
<name>A0A2T0YRF7_9MICC</name>